<dbReference type="CDD" id="cd21134">
    <property type="entry name" value="YTH"/>
    <property type="match status" value="1"/>
</dbReference>
<dbReference type="SUPFAM" id="SSF54928">
    <property type="entry name" value="RNA-binding domain, RBD"/>
    <property type="match status" value="1"/>
</dbReference>
<evidence type="ECO:0000313" key="6">
    <source>
        <dbReference type="Proteomes" id="UP001147747"/>
    </source>
</evidence>
<feature type="region of interest" description="Disordered" evidence="2">
    <location>
        <begin position="1"/>
        <end position="46"/>
    </location>
</feature>
<dbReference type="Pfam" id="PF25701">
    <property type="entry name" value="RRM_YTH1"/>
    <property type="match status" value="1"/>
</dbReference>
<evidence type="ECO:0008006" key="7">
    <source>
        <dbReference type="Google" id="ProtNLM"/>
    </source>
</evidence>
<dbReference type="InterPro" id="IPR000504">
    <property type="entry name" value="RRM_dom"/>
</dbReference>
<protein>
    <recommendedName>
        <fullName evidence="7">YTH domain-containing protein</fullName>
    </recommendedName>
</protein>
<organism evidence="5 6">
    <name type="scientific">Penicillium cosmopolitanum</name>
    <dbReference type="NCBI Taxonomy" id="1131564"/>
    <lineage>
        <taxon>Eukaryota</taxon>
        <taxon>Fungi</taxon>
        <taxon>Dikarya</taxon>
        <taxon>Ascomycota</taxon>
        <taxon>Pezizomycotina</taxon>
        <taxon>Eurotiomycetes</taxon>
        <taxon>Eurotiomycetidae</taxon>
        <taxon>Eurotiales</taxon>
        <taxon>Aspergillaceae</taxon>
        <taxon>Penicillium</taxon>
    </lineage>
</organism>
<evidence type="ECO:0000256" key="2">
    <source>
        <dbReference type="SAM" id="MobiDB-lite"/>
    </source>
</evidence>
<dbReference type="GO" id="GO:0005654">
    <property type="term" value="C:nucleoplasm"/>
    <property type="evidence" value="ECO:0007669"/>
    <property type="project" value="TreeGrafter"/>
</dbReference>
<feature type="domain" description="RRM" evidence="3">
    <location>
        <begin position="48"/>
        <end position="130"/>
    </location>
</feature>
<evidence type="ECO:0000259" key="4">
    <source>
        <dbReference type="PROSITE" id="PS50882"/>
    </source>
</evidence>
<dbReference type="InterPro" id="IPR035979">
    <property type="entry name" value="RBD_domain_sf"/>
</dbReference>
<comment type="caution">
    <text evidence="5">The sequence shown here is derived from an EMBL/GenBank/DDBJ whole genome shotgun (WGS) entry which is preliminary data.</text>
</comment>
<dbReference type="PROSITE" id="PS50102">
    <property type="entry name" value="RRM"/>
    <property type="match status" value="1"/>
</dbReference>
<dbReference type="InterPro" id="IPR012677">
    <property type="entry name" value="Nucleotide-bd_a/b_plait_sf"/>
</dbReference>
<dbReference type="GeneID" id="81363860"/>
<sequence length="365" mass="40546">MASDQATRFNNSILVVDGSNPMGPKQSSAAASPPMRRGPPTKPQKTEHALWAGNLPPSIDVYDLKEHFSQGATEDIQSVFLISQSNCAFVNYRSATSCIDALTRFHGSQLRFSRLVCRLRKDLEISELQKRSPGPRKHNSIWPTESPGNEAYGPTACQPKLEIHPSENRYFIVKSLTVEDLEASKDTGIWATQPHNEMSLSQAYDTSKNVYLIFSANKSGEYFGYARMSSSITDDEDLSRTVPPRTQYSSAKTELNVTPTLATSTAPAGIIVRDLGRGTVFWEVRPPGNHGGRNSIGYEQAAWSKFSSLGTPFGVEWVSTNRVRFDCTQDLRNSWNANREVRIARDGTELEPSVGRKLIQLFHSI</sequence>
<dbReference type="InterPro" id="IPR057720">
    <property type="entry name" value="RRM_YTH1"/>
</dbReference>
<dbReference type="CDD" id="cd00590">
    <property type="entry name" value="RRM_SF"/>
    <property type="match status" value="1"/>
</dbReference>
<dbReference type="Gene3D" id="3.10.590.10">
    <property type="entry name" value="ph1033 like domains"/>
    <property type="match status" value="1"/>
</dbReference>
<dbReference type="EMBL" id="JAPZBU010000002">
    <property type="protein sequence ID" value="KAJ5414899.1"/>
    <property type="molecule type" value="Genomic_DNA"/>
</dbReference>
<reference evidence="5" key="2">
    <citation type="journal article" date="2023" name="IMA Fungus">
        <title>Comparative genomic study of the Penicillium genus elucidates a diverse pangenome and 15 lateral gene transfer events.</title>
        <authorList>
            <person name="Petersen C."/>
            <person name="Sorensen T."/>
            <person name="Nielsen M.R."/>
            <person name="Sondergaard T.E."/>
            <person name="Sorensen J.L."/>
            <person name="Fitzpatrick D.A."/>
            <person name="Frisvad J.C."/>
            <person name="Nielsen K.L."/>
        </authorList>
    </citation>
    <scope>NUCLEOTIDE SEQUENCE</scope>
    <source>
        <strain evidence="5">IBT 29677</strain>
    </source>
</reference>
<dbReference type="GO" id="GO:0000398">
    <property type="term" value="P:mRNA splicing, via spliceosome"/>
    <property type="evidence" value="ECO:0007669"/>
    <property type="project" value="TreeGrafter"/>
</dbReference>
<proteinExistence type="predicted"/>
<dbReference type="Gene3D" id="3.30.70.330">
    <property type="match status" value="1"/>
</dbReference>
<name>A0A9W9WD00_9EURO</name>
<dbReference type="Proteomes" id="UP001147747">
    <property type="component" value="Unassembled WGS sequence"/>
</dbReference>
<keyword evidence="6" id="KW-1185">Reference proteome</keyword>
<gene>
    <name evidence="5" type="ORF">N7509_000233</name>
</gene>
<dbReference type="PANTHER" id="PTHR12357">
    <property type="entry name" value="YTH YT521-B HOMOLOGY DOMAIN-CONTAINING"/>
    <property type="match status" value="1"/>
</dbReference>
<feature type="domain" description="YTH" evidence="4">
    <location>
        <begin position="168"/>
        <end position="362"/>
    </location>
</feature>
<dbReference type="GO" id="GO:1990247">
    <property type="term" value="F:N6-methyladenosine-containing RNA reader activity"/>
    <property type="evidence" value="ECO:0007669"/>
    <property type="project" value="TreeGrafter"/>
</dbReference>
<dbReference type="InterPro" id="IPR045168">
    <property type="entry name" value="YTH_prot"/>
</dbReference>
<feature type="region of interest" description="Disordered" evidence="2">
    <location>
        <begin position="130"/>
        <end position="150"/>
    </location>
</feature>
<evidence type="ECO:0000313" key="5">
    <source>
        <dbReference type="EMBL" id="KAJ5414899.1"/>
    </source>
</evidence>
<dbReference type="SMART" id="SM00360">
    <property type="entry name" value="RRM"/>
    <property type="match status" value="1"/>
</dbReference>
<reference evidence="5" key="1">
    <citation type="submission" date="2022-12" db="EMBL/GenBank/DDBJ databases">
        <authorList>
            <person name="Petersen C."/>
        </authorList>
    </citation>
    <scope>NUCLEOTIDE SEQUENCE</scope>
    <source>
        <strain evidence="5">IBT 29677</strain>
    </source>
</reference>
<keyword evidence="1" id="KW-0694">RNA-binding</keyword>
<evidence type="ECO:0000256" key="1">
    <source>
        <dbReference type="PROSITE-ProRule" id="PRU00176"/>
    </source>
</evidence>
<dbReference type="InterPro" id="IPR007275">
    <property type="entry name" value="YTH_domain"/>
</dbReference>
<dbReference type="AlphaFoldDB" id="A0A9W9WD00"/>
<dbReference type="RefSeq" id="XP_056494745.1">
    <property type="nucleotide sequence ID" value="XM_056624880.1"/>
</dbReference>
<dbReference type="PANTHER" id="PTHR12357:SF3">
    <property type="entry name" value="YTH DOMAIN-CONTAINING PROTEIN 1"/>
    <property type="match status" value="1"/>
</dbReference>
<dbReference type="Pfam" id="PF04146">
    <property type="entry name" value="YTH"/>
    <property type="match status" value="1"/>
</dbReference>
<dbReference type="GO" id="GO:0003729">
    <property type="term" value="F:mRNA binding"/>
    <property type="evidence" value="ECO:0007669"/>
    <property type="project" value="TreeGrafter"/>
</dbReference>
<dbReference type="OrthoDB" id="306690at2759"/>
<evidence type="ECO:0000259" key="3">
    <source>
        <dbReference type="PROSITE" id="PS50102"/>
    </source>
</evidence>
<dbReference type="GO" id="GO:0000381">
    <property type="term" value="P:regulation of alternative mRNA splicing, via spliceosome"/>
    <property type="evidence" value="ECO:0007669"/>
    <property type="project" value="TreeGrafter"/>
</dbReference>
<accession>A0A9W9WD00</accession>
<dbReference type="PROSITE" id="PS50882">
    <property type="entry name" value="YTH"/>
    <property type="match status" value="1"/>
</dbReference>
<feature type="compositionally biased region" description="Polar residues" evidence="2">
    <location>
        <begin position="1"/>
        <end position="13"/>
    </location>
</feature>